<accession>A0ABV8LEF7</accession>
<gene>
    <name evidence="1" type="ORF">ACFOW8_27440</name>
</gene>
<evidence type="ECO:0000313" key="1">
    <source>
        <dbReference type="EMBL" id="MFC4128669.1"/>
    </source>
</evidence>
<dbReference type="EMBL" id="JBHSBA010000015">
    <property type="protein sequence ID" value="MFC4128669.1"/>
    <property type="molecule type" value="Genomic_DNA"/>
</dbReference>
<dbReference type="RefSeq" id="WP_378554444.1">
    <property type="nucleotide sequence ID" value="NZ_JBHSBA010000015.1"/>
</dbReference>
<evidence type="ECO:0000313" key="2">
    <source>
        <dbReference type="Proteomes" id="UP001595767"/>
    </source>
</evidence>
<proteinExistence type="predicted"/>
<dbReference type="Proteomes" id="UP001595767">
    <property type="component" value="Unassembled WGS sequence"/>
</dbReference>
<protein>
    <submittedName>
        <fullName evidence="1">Uncharacterized protein</fullName>
    </submittedName>
</protein>
<organism evidence="1 2">
    <name type="scientific">Nocardia rhizosphaerae</name>
    <dbReference type="NCBI Taxonomy" id="1691571"/>
    <lineage>
        <taxon>Bacteria</taxon>
        <taxon>Bacillati</taxon>
        <taxon>Actinomycetota</taxon>
        <taxon>Actinomycetes</taxon>
        <taxon>Mycobacteriales</taxon>
        <taxon>Nocardiaceae</taxon>
        <taxon>Nocardia</taxon>
    </lineage>
</organism>
<comment type="caution">
    <text evidence="1">The sequence shown here is derived from an EMBL/GenBank/DDBJ whole genome shotgun (WGS) entry which is preliminary data.</text>
</comment>
<sequence length="78" mass="8793">MISQVLCGTLSAQPESVYGTMISHHNQPMNNQRTAATHLQRRADHPFIIETICAEDRIDLGAFRRCLDHTTEPGQTLF</sequence>
<keyword evidence="2" id="KW-1185">Reference proteome</keyword>
<name>A0ABV8LEF7_9NOCA</name>
<reference evidence="2" key="1">
    <citation type="journal article" date="2019" name="Int. J. Syst. Evol. Microbiol.">
        <title>The Global Catalogue of Microorganisms (GCM) 10K type strain sequencing project: providing services to taxonomists for standard genome sequencing and annotation.</title>
        <authorList>
            <consortium name="The Broad Institute Genomics Platform"/>
            <consortium name="The Broad Institute Genome Sequencing Center for Infectious Disease"/>
            <person name="Wu L."/>
            <person name="Ma J."/>
        </authorList>
    </citation>
    <scope>NUCLEOTIDE SEQUENCE [LARGE SCALE GENOMIC DNA]</scope>
    <source>
        <strain evidence="2">CGMCC 4.7204</strain>
    </source>
</reference>